<sequence>MNQEKGRERRWSGDIKWGSPFRVERRSHGVSIKHGQLGSCSTPARPLPFPHLFAANFVLSIWMP</sequence>
<evidence type="ECO:0000313" key="1">
    <source>
        <dbReference type="EMBL" id="MBX48172.1"/>
    </source>
</evidence>
<dbReference type="AlphaFoldDB" id="A0A2P2P0G1"/>
<accession>A0A2P2P0G1</accession>
<organism evidence="1">
    <name type="scientific">Rhizophora mucronata</name>
    <name type="common">Asiatic mangrove</name>
    <dbReference type="NCBI Taxonomy" id="61149"/>
    <lineage>
        <taxon>Eukaryota</taxon>
        <taxon>Viridiplantae</taxon>
        <taxon>Streptophyta</taxon>
        <taxon>Embryophyta</taxon>
        <taxon>Tracheophyta</taxon>
        <taxon>Spermatophyta</taxon>
        <taxon>Magnoliopsida</taxon>
        <taxon>eudicotyledons</taxon>
        <taxon>Gunneridae</taxon>
        <taxon>Pentapetalae</taxon>
        <taxon>rosids</taxon>
        <taxon>fabids</taxon>
        <taxon>Malpighiales</taxon>
        <taxon>Rhizophoraceae</taxon>
        <taxon>Rhizophora</taxon>
    </lineage>
</organism>
<reference evidence="1" key="1">
    <citation type="submission" date="2018-02" db="EMBL/GenBank/DDBJ databases">
        <title>Rhizophora mucronata_Transcriptome.</title>
        <authorList>
            <person name="Meera S.P."/>
            <person name="Sreeshan A."/>
            <person name="Augustine A."/>
        </authorList>
    </citation>
    <scope>NUCLEOTIDE SEQUENCE</scope>
    <source>
        <tissue evidence="1">Leaf</tissue>
    </source>
</reference>
<name>A0A2P2P0G1_RHIMU</name>
<proteinExistence type="predicted"/>
<protein>
    <submittedName>
        <fullName evidence="1">Uncharacterized protein</fullName>
    </submittedName>
</protein>
<dbReference type="EMBL" id="GGEC01067688">
    <property type="protein sequence ID" value="MBX48172.1"/>
    <property type="molecule type" value="Transcribed_RNA"/>
</dbReference>